<accession>A0A8R1HRT2</accession>
<feature type="compositionally biased region" description="Basic and acidic residues" evidence="1">
    <location>
        <begin position="374"/>
        <end position="412"/>
    </location>
</feature>
<sequence>MVRTYAFNASSRSEFFEAYKHTVNTPTPKYQPNNSAALLNESEQANNGYLNNDNREVTQSSSNSNSDFPSFNNQENSNQTMAPYFPPINQSNIYQSSLHSSMIDPIGSIVGMRLVYMNGQLVYVPVEPHINMIINKQFGGSGAPPPPVMLPQIQPNVPILAQNANAMPPTMTQSVPSQIIHSQSKQDVNENRLDPPYSQYQQVPARQSANQQYRNNAMLSKFGSLPNLGPQSKPFISSQEQHKLELQQQIEENKRRRELEKQKELEIEQKEIRKWEEYQKRIREEDEMERRQIQEKAKAMELRNQQVYARQQVQPRQKGQDRERRKPPPPSNQPDYISEDDEPIQNLRRTRHSSDSFSDYQERRPNSRSTKNRSRQEQHHHQETRELRPDSSQPRKVEWWEKKASWQDRTDRNQSAVIPTLRGKPPAVPDSQRSGYDSSGNVGEHQSRASSRTPSSTQRSSNSHSEEPIGRNVSGVRRAPEAFTISG</sequence>
<dbReference type="EnsemblMetazoa" id="CJA06795.1">
    <property type="protein sequence ID" value="CJA06795.1"/>
    <property type="gene ID" value="WBGene00125999"/>
</dbReference>
<protein>
    <submittedName>
        <fullName evidence="2">Uncharacterized protein</fullName>
    </submittedName>
</protein>
<feature type="region of interest" description="Disordered" evidence="1">
    <location>
        <begin position="300"/>
        <end position="487"/>
    </location>
</feature>
<feature type="region of interest" description="Disordered" evidence="1">
    <location>
        <begin position="46"/>
        <end position="84"/>
    </location>
</feature>
<feature type="compositionally biased region" description="Polar residues" evidence="1">
    <location>
        <begin position="303"/>
        <end position="317"/>
    </location>
</feature>
<reference evidence="2" key="2">
    <citation type="submission" date="2022-06" db="UniProtKB">
        <authorList>
            <consortium name="EnsemblMetazoa"/>
        </authorList>
    </citation>
    <scope>IDENTIFICATION</scope>
    <source>
        <strain evidence="2">DF5081</strain>
    </source>
</reference>
<feature type="compositionally biased region" description="Polar residues" evidence="1">
    <location>
        <begin position="431"/>
        <end position="441"/>
    </location>
</feature>
<reference evidence="3" key="1">
    <citation type="submission" date="2010-08" db="EMBL/GenBank/DDBJ databases">
        <authorList>
            <consortium name="Caenorhabditis japonica Sequencing Consortium"/>
            <person name="Wilson R.K."/>
        </authorList>
    </citation>
    <scope>NUCLEOTIDE SEQUENCE [LARGE SCALE GENOMIC DNA]</scope>
    <source>
        <strain evidence="3">DF5081</strain>
    </source>
</reference>
<name>A0A8R1HRT2_CAEJA</name>
<feature type="compositionally biased region" description="Polar residues" evidence="1">
    <location>
        <begin position="168"/>
        <end position="186"/>
    </location>
</feature>
<dbReference type="Proteomes" id="UP000005237">
    <property type="component" value="Unassembled WGS sequence"/>
</dbReference>
<evidence type="ECO:0000313" key="3">
    <source>
        <dbReference type="Proteomes" id="UP000005237"/>
    </source>
</evidence>
<feature type="compositionally biased region" description="Low complexity" evidence="1">
    <location>
        <begin position="448"/>
        <end position="463"/>
    </location>
</feature>
<keyword evidence="3" id="KW-1185">Reference proteome</keyword>
<evidence type="ECO:0000313" key="2">
    <source>
        <dbReference type="EnsemblMetazoa" id="CJA06795.1"/>
    </source>
</evidence>
<proteinExistence type="predicted"/>
<dbReference type="AlphaFoldDB" id="A0A8R1HRT2"/>
<feature type="region of interest" description="Disordered" evidence="1">
    <location>
        <begin position="168"/>
        <end position="196"/>
    </location>
</feature>
<organism evidence="2 3">
    <name type="scientific">Caenorhabditis japonica</name>
    <dbReference type="NCBI Taxonomy" id="281687"/>
    <lineage>
        <taxon>Eukaryota</taxon>
        <taxon>Metazoa</taxon>
        <taxon>Ecdysozoa</taxon>
        <taxon>Nematoda</taxon>
        <taxon>Chromadorea</taxon>
        <taxon>Rhabditida</taxon>
        <taxon>Rhabditina</taxon>
        <taxon>Rhabditomorpha</taxon>
        <taxon>Rhabditoidea</taxon>
        <taxon>Rhabditidae</taxon>
        <taxon>Peloderinae</taxon>
        <taxon>Caenorhabditis</taxon>
    </lineage>
</organism>
<evidence type="ECO:0000256" key="1">
    <source>
        <dbReference type="SAM" id="MobiDB-lite"/>
    </source>
</evidence>
<feature type="compositionally biased region" description="Low complexity" evidence="1">
    <location>
        <begin position="60"/>
        <end position="73"/>
    </location>
</feature>